<evidence type="ECO:0000256" key="7">
    <source>
        <dbReference type="ARBA" id="ARBA00023285"/>
    </source>
</evidence>
<keyword evidence="4" id="KW-0479">Metal-binding</keyword>
<dbReference type="Proteomes" id="UP000004080">
    <property type="component" value="Unassembled WGS sequence"/>
</dbReference>
<dbReference type="EMBL" id="AKKV01000020">
    <property type="protein sequence ID" value="EIT86834.1"/>
    <property type="molecule type" value="Genomic_DNA"/>
</dbReference>
<dbReference type="eggNOG" id="COG0624">
    <property type="taxonomic scope" value="Bacteria"/>
</dbReference>
<evidence type="ECO:0000256" key="2">
    <source>
        <dbReference type="ARBA" id="ARBA00001947"/>
    </source>
</evidence>
<sequence length="414" mass="45635">MKDQISAWIANEKQEGIQLLQKMVQLESEQGHEERVQLLVANKLKEWGMDVDVWYPDEKEFLEHPYFCATRTDFSKSPNVATVLKGTGGGRSIVLNGHVDVVPPGDVKQWSDHPYSGDIRDGKLYGRGATDMKGGNLCLLLALKCLKELQVPLKGDVIFHSVMEEESGGAGTLAAILRGYTGDAALIPEPTNLKIFPSQQGSMWFRIHVYGRAAHGGTRYEGVSALEKATTVITALQNLEKKRNDAITDPLYEKIPIPLPINLGKIQGGEWPSSVPDHVIIEGRIGVAPTESLDDVRAELEEWIEQIEDDWLRQHPPTVEWFGAQWLPGAIPTHHELMNILSATYKHVRGSEPVVEASPWGTDGGLLTAVGHTPSLVFGPGVTSVAHYPDEYIELDAVFEATEIIIGTIIAWCE</sequence>
<evidence type="ECO:0000256" key="3">
    <source>
        <dbReference type="ARBA" id="ARBA00006247"/>
    </source>
</evidence>
<dbReference type="GO" id="GO:0046872">
    <property type="term" value="F:metal ion binding"/>
    <property type="evidence" value="ECO:0007669"/>
    <property type="project" value="UniProtKB-KW"/>
</dbReference>
<dbReference type="Gene3D" id="3.30.70.360">
    <property type="match status" value="1"/>
</dbReference>
<dbReference type="InterPro" id="IPR010182">
    <property type="entry name" value="ArgE/DapE"/>
</dbReference>
<dbReference type="MEROPS" id="M20.A21"/>
<proteinExistence type="inferred from homology"/>
<dbReference type="STRING" id="1196324.A374_04649"/>
<comment type="caution">
    <text evidence="9">The sequence shown here is derived from an EMBL/GenBank/DDBJ whole genome shotgun (WGS) entry which is preliminary data.</text>
</comment>
<evidence type="ECO:0000313" key="10">
    <source>
        <dbReference type="Proteomes" id="UP000004080"/>
    </source>
</evidence>
<accession>I8AMD0</accession>
<comment type="cofactor">
    <cofactor evidence="1">
        <name>Co(2+)</name>
        <dbReference type="ChEBI" id="CHEBI:48828"/>
    </cofactor>
</comment>
<dbReference type="SUPFAM" id="SSF55031">
    <property type="entry name" value="Bacterial exopeptidase dimerisation domain"/>
    <property type="match status" value="1"/>
</dbReference>
<organism evidence="9 10">
    <name type="scientific">Fictibacillus macauensis ZFHKF-1</name>
    <dbReference type="NCBI Taxonomy" id="1196324"/>
    <lineage>
        <taxon>Bacteria</taxon>
        <taxon>Bacillati</taxon>
        <taxon>Bacillota</taxon>
        <taxon>Bacilli</taxon>
        <taxon>Bacillales</taxon>
        <taxon>Fictibacillaceae</taxon>
        <taxon>Fictibacillus</taxon>
    </lineage>
</organism>
<evidence type="ECO:0000256" key="4">
    <source>
        <dbReference type="ARBA" id="ARBA00022723"/>
    </source>
</evidence>
<comment type="cofactor">
    <cofactor evidence="2">
        <name>Zn(2+)</name>
        <dbReference type="ChEBI" id="CHEBI:29105"/>
    </cofactor>
</comment>
<dbReference type="InterPro" id="IPR036264">
    <property type="entry name" value="Bact_exopeptidase_dim_dom"/>
</dbReference>
<keyword evidence="7" id="KW-0170">Cobalt</keyword>
<dbReference type="InterPro" id="IPR011650">
    <property type="entry name" value="Peptidase_M20_dimer"/>
</dbReference>
<evidence type="ECO:0000259" key="8">
    <source>
        <dbReference type="Pfam" id="PF07687"/>
    </source>
</evidence>
<dbReference type="Pfam" id="PF01546">
    <property type="entry name" value="Peptidase_M20"/>
    <property type="match status" value="1"/>
</dbReference>
<evidence type="ECO:0000256" key="1">
    <source>
        <dbReference type="ARBA" id="ARBA00001941"/>
    </source>
</evidence>
<feature type="domain" description="Peptidase M20 dimerisation" evidence="8">
    <location>
        <begin position="199"/>
        <end position="308"/>
    </location>
</feature>
<dbReference type="NCBIfam" id="TIGR01910">
    <property type="entry name" value="DapE-ArgE"/>
    <property type="match status" value="1"/>
</dbReference>
<dbReference type="AlphaFoldDB" id="I8AMD0"/>
<protein>
    <submittedName>
        <fullName evidence="9">Acetylornithine deacetylase</fullName>
        <ecNumber evidence="9">3.5.1.16</ecNumber>
    </submittedName>
</protein>
<dbReference type="Gene3D" id="3.40.630.10">
    <property type="entry name" value="Zn peptidases"/>
    <property type="match status" value="1"/>
</dbReference>
<comment type="similarity">
    <text evidence="3">Belongs to the peptidase M20A family.</text>
</comment>
<keyword evidence="6" id="KW-0862">Zinc</keyword>
<dbReference type="InterPro" id="IPR002933">
    <property type="entry name" value="Peptidase_M20"/>
</dbReference>
<dbReference type="PATRIC" id="fig|1196324.3.peg.946"/>
<name>I8AMD0_9BACL</name>
<dbReference type="PANTHER" id="PTHR43808">
    <property type="entry name" value="ACETYLORNITHINE DEACETYLASE"/>
    <property type="match status" value="1"/>
</dbReference>
<dbReference type="Pfam" id="PF07687">
    <property type="entry name" value="M20_dimer"/>
    <property type="match status" value="1"/>
</dbReference>
<dbReference type="RefSeq" id="WP_007201029.1">
    <property type="nucleotide sequence ID" value="NZ_AKKV01000020.1"/>
</dbReference>
<evidence type="ECO:0000256" key="6">
    <source>
        <dbReference type="ARBA" id="ARBA00022833"/>
    </source>
</evidence>
<reference evidence="9 10" key="1">
    <citation type="journal article" date="2012" name="J. Bacteriol.">
        <title>Genome of Bacillus macauensis ZFHKF-1, a Long-Chain-Forming Bacterium.</title>
        <authorList>
            <person name="Cai L."/>
            <person name="Zhang T."/>
        </authorList>
    </citation>
    <scope>NUCLEOTIDE SEQUENCE [LARGE SCALE GENOMIC DNA]</scope>
    <source>
        <strain evidence="9 10">ZFHKF-1</strain>
    </source>
</reference>
<keyword evidence="10" id="KW-1185">Reference proteome</keyword>
<dbReference type="EC" id="3.5.1.16" evidence="9"/>
<dbReference type="InterPro" id="IPR050072">
    <property type="entry name" value="Peptidase_M20A"/>
</dbReference>
<evidence type="ECO:0000313" key="9">
    <source>
        <dbReference type="EMBL" id="EIT86834.1"/>
    </source>
</evidence>
<gene>
    <name evidence="9" type="ORF">A374_04649</name>
</gene>
<evidence type="ECO:0000256" key="5">
    <source>
        <dbReference type="ARBA" id="ARBA00022801"/>
    </source>
</evidence>
<dbReference type="GO" id="GO:0008777">
    <property type="term" value="F:acetylornithine deacetylase activity"/>
    <property type="evidence" value="ECO:0007669"/>
    <property type="project" value="UniProtKB-EC"/>
</dbReference>
<dbReference type="PANTHER" id="PTHR43808:SF25">
    <property type="entry name" value="PEPTIDASE M20 DIMERISATION DOMAIN-CONTAINING PROTEIN"/>
    <property type="match status" value="1"/>
</dbReference>
<keyword evidence="5 9" id="KW-0378">Hydrolase</keyword>
<dbReference type="NCBIfam" id="NF005373">
    <property type="entry name" value="PRK06915.1"/>
    <property type="match status" value="1"/>
</dbReference>
<dbReference type="SUPFAM" id="SSF53187">
    <property type="entry name" value="Zn-dependent exopeptidases"/>
    <property type="match status" value="1"/>
</dbReference>